<keyword evidence="9" id="KW-1185">Reference proteome</keyword>
<feature type="domain" description="TCP" evidence="7">
    <location>
        <begin position="44"/>
        <end position="98"/>
    </location>
</feature>
<protein>
    <recommendedName>
        <fullName evidence="7">TCP domain-containing protein</fullName>
    </recommendedName>
</protein>
<name>A0A2Z7D4Q1_9LAMI</name>
<dbReference type="Pfam" id="PF03634">
    <property type="entry name" value="TCP"/>
    <property type="match status" value="1"/>
</dbReference>
<dbReference type="AlphaFoldDB" id="A0A2Z7D4Q1"/>
<evidence type="ECO:0000256" key="2">
    <source>
        <dbReference type="ARBA" id="ARBA00023015"/>
    </source>
</evidence>
<dbReference type="PANTHER" id="PTHR31072:SF170">
    <property type="entry name" value="TRANSCRIPTION FACTOR TCP15-RELATED"/>
    <property type="match status" value="1"/>
</dbReference>
<proteinExistence type="predicted"/>
<dbReference type="Proteomes" id="UP000250235">
    <property type="component" value="Unassembled WGS sequence"/>
</dbReference>
<dbReference type="GO" id="GO:0005634">
    <property type="term" value="C:nucleus"/>
    <property type="evidence" value="ECO:0007669"/>
    <property type="project" value="UniProtKB-SubCell"/>
</dbReference>
<dbReference type="EMBL" id="KQ989607">
    <property type="protein sequence ID" value="KZV54110.1"/>
    <property type="molecule type" value="Genomic_DNA"/>
</dbReference>
<feature type="region of interest" description="Disordered" evidence="6">
    <location>
        <begin position="1"/>
        <end position="54"/>
    </location>
</feature>
<evidence type="ECO:0000256" key="3">
    <source>
        <dbReference type="ARBA" id="ARBA00023125"/>
    </source>
</evidence>
<keyword evidence="4" id="KW-0804">Transcription</keyword>
<dbReference type="PANTHER" id="PTHR31072">
    <property type="entry name" value="TRANSCRIPTION FACTOR TCP4-RELATED"/>
    <property type="match status" value="1"/>
</dbReference>
<feature type="compositionally biased region" description="Polar residues" evidence="6">
    <location>
        <begin position="21"/>
        <end position="31"/>
    </location>
</feature>
<dbReference type="GO" id="GO:0043565">
    <property type="term" value="F:sequence-specific DNA binding"/>
    <property type="evidence" value="ECO:0007669"/>
    <property type="project" value="TreeGrafter"/>
</dbReference>
<dbReference type="InterPro" id="IPR017887">
    <property type="entry name" value="TF_TCP_subgr"/>
</dbReference>
<evidence type="ECO:0000256" key="6">
    <source>
        <dbReference type="SAM" id="MobiDB-lite"/>
    </source>
</evidence>
<accession>A0A2Z7D4Q1</accession>
<evidence type="ECO:0000313" key="8">
    <source>
        <dbReference type="EMBL" id="KZV54110.1"/>
    </source>
</evidence>
<evidence type="ECO:0000259" key="7">
    <source>
        <dbReference type="PROSITE" id="PS51369"/>
    </source>
</evidence>
<comment type="subcellular location">
    <subcellularLocation>
        <location evidence="1">Nucleus</location>
    </subcellularLocation>
</comment>
<evidence type="ECO:0000313" key="9">
    <source>
        <dbReference type="Proteomes" id="UP000250235"/>
    </source>
</evidence>
<sequence>MSSFDKLHSPPPSENNHSSSLIATPQNTDTSASKRKDNSRMNPTKNLNKKSDNHYRRMRIPALCAARIFQLTRELGHHTNGETIEWILRQAEPSINAITGSGTIPAETICASSGILPPVSESSTILAPETSLVAHSLESTRAMDMRMVTPRSGFELNSPPSLTQMEVPMSGNLHVPFTQMMQQPDADMEEWDEIWFKENFP</sequence>
<dbReference type="InterPro" id="IPR005333">
    <property type="entry name" value="Transcription_factor_TCP"/>
</dbReference>
<evidence type="ECO:0000256" key="5">
    <source>
        <dbReference type="ARBA" id="ARBA00023242"/>
    </source>
</evidence>
<evidence type="ECO:0000256" key="4">
    <source>
        <dbReference type="ARBA" id="ARBA00023163"/>
    </source>
</evidence>
<organism evidence="8 9">
    <name type="scientific">Dorcoceras hygrometricum</name>
    <dbReference type="NCBI Taxonomy" id="472368"/>
    <lineage>
        <taxon>Eukaryota</taxon>
        <taxon>Viridiplantae</taxon>
        <taxon>Streptophyta</taxon>
        <taxon>Embryophyta</taxon>
        <taxon>Tracheophyta</taxon>
        <taxon>Spermatophyta</taxon>
        <taxon>Magnoliopsida</taxon>
        <taxon>eudicotyledons</taxon>
        <taxon>Gunneridae</taxon>
        <taxon>Pentapetalae</taxon>
        <taxon>asterids</taxon>
        <taxon>lamiids</taxon>
        <taxon>Lamiales</taxon>
        <taxon>Gesneriaceae</taxon>
        <taxon>Didymocarpoideae</taxon>
        <taxon>Trichosporeae</taxon>
        <taxon>Loxocarpinae</taxon>
        <taxon>Dorcoceras</taxon>
    </lineage>
</organism>
<reference evidence="8 9" key="1">
    <citation type="journal article" date="2015" name="Proc. Natl. Acad. Sci. U.S.A.">
        <title>The resurrection genome of Boea hygrometrica: A blueprint for survival of dehydration.</title>
        <authorList>
            <person name="Xiao L."/>
            <person name="Yang G."/>
            <person name="Zhang L."/>
            <person name="Yang X."/>
            <person name="Zhao S."/>
            <person name="Ji Z."/>
            <person name="Zhou Q."/>
            <person name="Hu M."/>
            <person name="Wang Y."/>
            <person name="Chen M."/>
            <person name="Xu Y."/>
            <person name="Jin H."/>
            <person name="Xiao X."/>
            <person name="Hu G."/>
            <person name="Bao F."/>
            <person name="Hu Y."/>
            <person name="Wan P."/>
            <person name="Li L."/>
            <person name="Deng X."/>
            <person name="Kuang T."/>
            <person name="Xiang C."/>
            <person name="Zhu J.K."/>
            <person name="Oliver M.J."/>
            <person name="He Y."/>
        </authorList>
    </citation>
    <scope>NUCLEOTIDE SEQUENCE [LARGE SCALE GENOMIC DNA]</scope>
    <source>
        <strain evidence="9">cv. XS01</strain>
    </source>
</reference>
<keyword evidence="2" id="KW-0805">Transcription regulation</keyword>
<keyword evidence="5" id="KW-0539">Nucleus</keyword>
<evidence type="ECO:0000256" key="1">
    <source>
        <dbReference type="ARBA" id="ARBA00004123"/>
    </source>
</evidence>
<keyword evidence="3" id="KW-0238">DNA-binding</keyword>
<dbReference type="GO" id="GO:0003700">
    <property type="term" value="F:DNA-binding transcription factor activity"/>
    <property type="evidence" value="ECO:0007669"/>
    <property type="project" value="InterPro"/>
</dbReference>
<dbReference type="PROSITE" id="PS51369">
    <property type="entry name" value="TCP"/>
    <property type="match status" value="1"/>
</dbReference>
<gene>
    <name evidence="8" type="ORF">F511_28869</name>
</gene>
<dbReference type="OrthoDB" id="1911901at2759"/>